<evidence type="ECO:0000259" key="12">
    <source>
        <dbReference type="PROSITE" id="PS50157"/>
    </source>
</evidence>
<reference evidence="13" key="2">
    <citation type="journal article" date="2022" name="Microbiol. Resour. Announc.">
        <title>Whole-Genome Sequence of Entomortierella parvispora E1425, a Mucoromycotan Fungus Associated with Burkholderiaceae-Related Endosymbiotic Bacteria.</title>
        <authorList>
            <person name="Herlambang A."/>
            <person name="Guo Y."/>
            <person name="Takashima Y."/>
            <person name="Narisawa K."/>
            <person name="Ohta H."/>
            <person name="Nishizawa T."/>
        </authorList>
    </citation>
    <scope>NUCLEOTIDE SEQUENCE</scope>
    <source>
        <strain evidence="13">E1425</strain>
    </source>
</reference>
<name>A0A9P3H6I1_9FUNG</name>
<gene>
    <name evidence="13" type="ORF">EMPS_03390</name>
</gene>
<dbReference type="GO" id="GO:0000981">
    <property type="term" value="F:DNA-binding transcription factor activity, RNA polymerase II-specific"/>
    <property type="evidence" value="ECO:0007669"/>
    <property type="project" value="TreeGrafter"/>
</dbReference>
<dbReference type="Gene3D" id="3.30.160.60">
    <property type="entry name" value="Classic Zinc Finger"/>
    <property type="match status" value="2"/>
</dbReference>
<feature type="region of interest" description="Disordered" evidence="11">
    <location>
        <begin position="438"/>
        <end position="461"/>
    </location>
</feature>
<evidence type="ECO:0000256" key="1">
    <source>
        <dbReference type="ARBA" id="ARBA00004123"/>
    </source>
</evidence>
<feature type="compositionally biased region" description="Low complexity" evidence="11">
    <location>
        <begin position="438"/>
        <end position="454"/>
    </location>
</feature>
<comment type="subcellular location">
    <subcellularLocation>
        <location evidence="1">Nucleus</location>
    </subcellularLocation>
</comment>
<keyword evidence="7" id="KW-0238">DNA-binding</keyword>
<feature type="domain" description="C2H2-type" evidence="12">
    <location>
        <begin position="537"/>
        <end position="566"/>
    </location>
</feature>
<keyword evidence="8" id="KW-0804">Transcription</keyword>
<dbReference type="EMBL" id="BQFW01000004">
    <property type="protein sequence ID" value="GJJ71040.1"/>
    <property type="molecule type" value="Genomic_DNA"/>
</dbReference>
<keyword evidence="2" id="KW-0479">Metal-binding</keyword>
<dbReference type="SUPFAM" id="SSF57667">
    <property type="entry name" value="beta-beta-alpha zinc fingers"/>
    <property type="match status" value="2"/>
</dbReference>
<keyword evidence="9" id="KW-0539">Nucleus</keyword>
<dbReference type="Pfam" id="PF00096">
    <property type="entry name" value="zf-C2H2"/>
    <property type="match status" value="3"/>
</dbReference>
<dbReference type="GO" id="GO:0008270">
    <property type="term" value="F:zinc ion binding"/>
    <property type="evidence" value="ECO:0007669"/>
    <property type="project" value="UniProtKB-KW"/>
</dbReference>
<keyword evidence="5" id="KW-0862">Zinc</keyword>
<dbReference type="FunFam" id="3.30.160.60:FF:000646">
    <property type="entry name" value="Myeloid zinc finger 1"/>
    <property type="match status" value="1"/>
</dbReference>
<feature type="domain" description="C2H2-type" evidence="12">
    <location>
        <begin position="506"/>
        <end position="531"/>
    </location>
</feature>
<evidence type="ECO:0000256" key="3">
    <source>
        <dbReference type="ARBA" id="ARBA00022737"/>
    </source>
</evidence>
<protein>
    <recommendedName>
        <fullName evidence="12">C2H2-type domain-containing protein</fullName>
    </recommendedName>
</protein>
<evidence type="ECO:0000256" key="11">
    <source>
        <dbReference type="SAM" id="MobiDB-lite"/>
    </source>
</evidence>
<evidence type="ECO:0000256" key="5">
    <source>
        <dbReference type="ARBA" id="ARBA00022833"/>
    </source>
</evidence>
<dbReference type="InterPro" id="IPR036236">
    <property type="entry name" value="Znf_C2H2_sf"/>
</dbReference>
<evidence type="ECO:0000313" key="14">
    <source>
        <dbReference type="Proteomes" id="UP000827284"/>
    </source>
</evidence>
<dbReference type="OrthoDB" id="8117402at2759"/>
<feature type="region of interest" description="Disordered" evidence="11">
    <location>
        <begin position="55"/>
        <end position="95"/>
    </location>
</feature>
<reference evidence="13" key="1">
    <citation type="submission" date="2021-11" db="EMBL/GenBank/DDBJ databases">
        <authorList>
            <person name="Herlambang A."/>
            <person name="Guo Y."/>
            <person name="Takashima Y."/>
            <person name="Nishizawa T."/>
        </authorList>
    </citation>
    <scope>NUCLEOTIDE SEQUENCE</scope>
    <source>
        <strain evidence="13">E1425</strain>
    </source>
</reference>
<organism evidence="13 14">
    <name type="scientific">Entomortierella parvispora</name>
    <dbReference type="NCBI Taxonomy" id="205924"/>
    <lineage>
        <taxon>Eukaryota</taxon>
        <taxon>Fungi</taxon>
        <taxon>Fungi incertae sedis</taxon>
        <taxon>Mucoromycota</taxon>
        <taxon>Mortierellomycotina</taxon>
        <taxon>Mortierellomycetes</taxon>
        <taxon>Mortierellales</taxon>
        <taxon>Mortierellaceae</taxon>
        <taxon>Entomortierella</taxon>
    </lineage>
</organism>
<evidence type="ECO:0000256" key="2">
    <source>
        <dbReference type="ARBA" id="ARBA00022723"/>
    </source>
</evidence>
<dbReference type="PANTHER" id="PTHR23235">
    <property type="entry name" value="KRUEPPEL-LIKE TRANSCRIPTION FACTOR"/>
    <property type="match status" value="1"/>
</dbReference>
<evidence type="ECO:0000256" key="4">
    <source>
        <dbReference type="ARBA" id="ARBA00022771"/>
    </source>
</evidence>
<keyword evidence="14" id="KW-1185">Reference proteome</keyword>
<sequence length="571" mass="61313">MQTTPNTFNPAFFFIDKSSPTFFAPSKLDSIQPQAASTLKPPIFPIFPISTTSTFNPPSDNQHVHHQRVPSPTLRPEVGYHGSTTPSNGPVSSFPSPSLLSLEQLGWINSTDSSLDAPFDSASASASARTALPKSDASGFDHLSPFDEACASAFDSPFSPFLDTPDQTPSQTPLFECVASDDFDAASLEQFWSTTEAASASTSPATFLGAGMGENECADAFAPAAQDSFSTLFPSPSNSILSTSDAEIRADSFGQTANDARLQAETALLDFVLFDDIAPMSPISTLSTPMSTTLTLSPSTDSNELETQELAMQLVAAAAASMNSQSLSVSAQSSPMMMNGTSNYIGSLFDDVNVSPLMDTPAPTVVSSDSQFSLDWTSTVPQTYSFDFSASALAPTTFDGRLGFGMSASPMMPLAKAASSADLDLLMSLLGHQQQYQTSSTSESAVTAATKTSSENPLKRKSDVIKEAGEEAPRQFTCAQCGRAFSRLFNLNTHERTHDRSKARLFACPEQGCKKSFTRKNDLQRHQISIHGVTHIYACQKCDKPFSRKDELRRHSDLKSCQDDDPKHEHA</sequence>
<dbReference type="InterPro" id="IPR013087">
    <property type="entry name" value="Znf_C2H2_type"/>
</dbReference>
<feature type="domain" description="C2H2-type" evidence="12">
    <location>
        <begin position="476"/>
        <end position="503"/>
    </location>
</feature>
<keyword evidence="6" id="KW-0805">Transcription regulation</keyword>
<dbReference type="PROSITE" id="PS50157">
    <property type="entry name" value="ZINC_FINGER_C2H2_2"/>
    <property type="match status" value="3"/>
</dbReference>
<comment type="caution">
    <text evidence="13">The sequence shown here is derived from an EMBL/GenBank/DDBJ whole genome shotgun (WGS) entry which is preliminary data.</text>
</comment>
<dbReference type="GO" id="GO:0000978">
    <property type="term" value="F:RNA polymerase II cis-regulatory region sequence-specific DNA binding"/>
    <property type="evidence" value="ECO:0007669"/>
    <property type="project" value="TreeGrafter"/>
</dbReference>
<dbReference type="Proteomes" id="UP000827284">
    <property type="component" value="Unassembled WGS sequence"/>
</dbReference>
<dbReference type="PANTHER" id="PTHR23235:SF120">
    <property type="entry name" value="KRUPPEL-LIKE FACTOR 15"/>
    <property type="match status" value="1"/>
</dbReference>
<keyword evidence="4 10" id="KW-0863">Zinc-finger</keyword>
<evidence type="ECO:0000256" key="8">
    <source>
        <dbReference type="ARBA" id="ARBA00023163"/>
    </source>
</evidence>
<evidence type="ECO:0000256" key="9">
    <source>
        <dbReference type="ARBA" id="ARBA00023242"/>
    </source>
</evidence>
<dbReference type="AlphaFoldDB" id="A0A9P3H6I1"/>
<keyword evidence="3" id="KW-0677">Repeat</keyword>
<accession>A0A9P3H6I1</accession>
<evidence type="ECO:0000256" key="6">
    <source>
        <dbReference type="ARBA" id="ARBA00023015"/>
    </source>
</evidence>
<dbReference type="SMART" id="SM00355">
    <property type="entry name" value="ZnF_C2H2"/>
    <property type="match status" value="3"/>
</dbReference>
<dbReference type="PROSITE" id="PS00028">
    <property type="entry name" value="ZINC_FINGER_C2H2_1"/>
    <property type="match status" value="2"/>
</dbReference>
<proteinExistence type="predicted"/>
<evidence type="ECO:0000256" key="10">
    <source>
        <dbReference type="PROSITE-ProRule" id="PRU00042"/>
    </source>
</evidence>
<dbReference type="GO" id="GO:0005634">
    <property type="term" value="C:nucleus"/>
    <property type="evidence" value="ECO:0007669"/>
    <property type="project" value="UniProtKB-SubCell"/>
</dbReference>
<evidence type="ECO:0000313" key="13">
    <source>
        <dbReference type="EMBL" id="GJJ71040.1"/>
    </source>
</evidence>
<evidence type="ECO:0000256" key="7">
    <source>
        <dbReference type="ARBA" id="ARBA00023125"/>
    </source>
</evidence>